<gene>
    <name evidence="1" type="ORF">D3875_03975</name>
</gene>
<reference evidence="1 2" key="1">
    <citation type="submission" date="2018-09" db="EMBL/GenBank/DDBJ databases">
        <authorList>
            <person name="Zhu H."/>
        </authorList>
    </citation>
    <scope>NUCLEOTIDE SEQUENCE [LARGE SCALE GENOMIC DNA]</scope>
    <source>
        <strain evidence="1 2">K2S05-167</strain>
    </source>
</reference>
<dbReference type="OrthoDB" id="9841501at2"/>
<accession>A0A418VEB5</accession>
<dbReference type="Proteomes" id="UP000286287">
    <property type="component" value="Unassembled WGS sequence"/>
</dbReference>
<organism evidence="1 2">
    <name type="scientific">Deinococcus cavernae</name>
    <dbReference type="NCBI Taxonomy" id="2320857"/>
    <lineage>
        <taxon>Bacteria</taxon>
        <taxon>Thermotogati</taxon>
        <taxon>Deinococcota</taxon>
        <taxon>Deinococci</taxon>
        <taxon>Deinococcales</taxon>
        <taxon>Deinococcaceae</taxon>
        <taxon>Deinococcus</taxon>
    </lineage>
</organism>
<dbReference type="RefSeq" id="WP_119761366.1">
    <property type="nucleotide sequence ID" value="NZ_QYUJ01000010.1"/>
</dbReference>
<evidence type="ECO:0000313" key="2">
    <source>
        <dbReference type="Proteomes" id="UP000286287"/>
    </source>
</evidence>
<dbReference type="EMBL" id="QYUJ01000010">
    <property type="protein sequence ID" value="RJF74444.1"/>
    <property type="molecule type" value="Genomic_DNA"/>
</dbReference>
<comment type="caution">
    <text evidence="1">The sequence shown here is derived from an EMBL/GenBank/DDBJ whole genome shotgun (WGS) entry which is preliminary data.</text>
</comment>
<proteinExistence type="predicted"/>
<sequence>MTEPFTPEVRPLITGERWTNGTLVAELTEQGMMRVLVPESRTGEDLGSFANLPDRGEWEPWRPPRRRLQAAPTGKTAACPVRGCLGRQVGHSGCQERQWTPADLPIDPSRADRPYTCPCPRSALLNVRLTARGWKLSEHTPTQEQRQVENLIVHALVTGQGYMRRRNAPTDTAPDASSTRMEEAFRRYFGLLEQSATYLLAGHVDTAVTLAEQAQAANVAYTLNARQYGRNRRGEQRGNRWKNAEWFYIHLHALHPDTPQDIRKTPRRFKFPFIGYWDEQQWTVANSDDLEFRAGLTVGEDAWREFMALLLRLEVKPGTKADDSALIWQQRDGILKLRPHIRQHYPRAVAALEVLRLALAPDIRPATWTKDEPAPEWVDDYFSVRDPACE</sequence>
<name>A0A418VEB5_9DEIO</name>
<dbReference type="AlphaFoldDB" id="A0A418VEB5"/>
<protein>
    <submittedName>
        <fullName evidence="1">Uncharacterized protein</fullName>
    </submittedName>
</protein>
<evidence type="ECO:0000313" key="1">
    <source>
        <dbReference type="EMBL" id="RJF74444.1"/>
    </source>
</evidence>
<keyword evidence="2" id="KW-1185">Reference proteome</keyword>